<proteinExistence type="predicted"/>
<evidence type="ECO:0000313" key="2">
    <source>
        <dbReference type="Proteomes" id="UP000012137"/>
    </source>
</evidence>
<sequence>MQYSKGIFDIGSYFETNIDDFHKSNEQKNDFKGLIMTLLKKITYLLYSALDISKRTFLNLLTISSIKVSSYNFHLKTK</sequence>
<organism evidence="1 2">
    <name type="scientific">Leptospira interrogans serovar Pyrogenes str. L0374</name>
    <dbReference type="NCBI Taxonomy" id="1049928"/>
    <lineage>
        <taxon>Bacteria</taxon>
        <taxon>Pseudomonadati</taxon>
        <taxon>Spirochaetota</taxon>
        <taxon>Spirochaetia</taxon>
        <taxon>Leptospirales</taxon>
        <taxon>Leptospiraceae</taxon>
        <taxon>Leptospira</taxon>
    </lineage>
</organism>
<evidence type="ECO:0000313" key="1">
    <source>
        <dbReference type="EMBL" id="EMN27916.1"/>
    </source>
</evidence>
<protein>
    <submittedName>
        <fullName evidence="1">Uncharacterized protein</fullName>
    </submittedName>
</protein>
<dbReference type="Proteomes" id="UP000012137">
    <property type="component" value="Unassembled WGS sequence"/>
</dbReference>
<gene>
    <name evidence="1" type="ORF">LEP1GSC083_1512</name>
</gene>
<comment type="caution">
    <text evidence="1">The sequence shown here is derived from an EMBL/GenBank/DDBJ whole genome shotgun (WGS) entry which is preliminary data.</text>
</comment>
<accession>M6K1B6</accession>
<dbReference type="AlphaFoldDB" id="M6K1B6"/>
<reference evidence="1 2" key="1">
    <citation type="submission" date="2013-01" db="EMBL/GenBank/DDBJ databases">
        <authorList>
            <person name="Harkins D.M."/>
            <person name="Durkin A.S."/>
            <person name="Brinkac L.M."/>
            <person name="Haft D.H."/>
            <person name="Selengut J.D."/>
            <person name="Sanka R."/>
            <person name="DePew J."/>
            <person name="Purushe J."/>
            <person name="Peacock S.J."/>
            <person name="Thaipadungpanit J."/>
            <person name="Wuthiekanun V.W."/>
            <person name="Day N.P."/>
            <person name="Vinetz J.M."/>
            <person name="Sutton G.G."/>
            <person name="Nierman W.C."/>
            <person name="Fouts D.E."/>
        </authorList>
    </citation>
    <scope>NUCLEOTIDE SEQUENCE [LARGE SCALE GENOMIC DNA]</scope>
    <source>
        <strain evidence="1 2">L0374</strain>
    </source>
</reference>
<name>M6K1B6_LEPIR</name>
<dbReference type="EMBL" id="AHMZ02000152">
    <property type="protein sequence ID" value="EMN27916.1"/>
    <property type="molecule type" value="Genomic_DNA"/>
</dbReference>